<dbReference type="OrthoDB" id="79367at2759"/>
<dbReference type="GO" id="GO:0005634">
    <property type="term" value="C:nucleus"/>
    <property type="evidence" value="ECO:0007669"/>
    <property type="project" value="TreeGrafter"/>
</dbReference>
<dbReference type="EMBL" id="UYRR01032397">
    <property type="protein sequence ID" value="VDK55465.1"/>
    <property type="molecule type" value="Genomic_DNA"/>
</dbReference>
<accession>A0A0M3K590</accession>
<dbReference type="InterPro" id="IPR008942">
    <property type="entry name" value="ENTH_VHS"/>
</dbReference>
<dbReference type="PANTHER" id="PTHR23140:SF4">
    <property type="entry name" value="PROTEIN CBR-NRD-1"/>
    <property type="match status" value="1"/>
</dbReference>
<sequence length="370" mass="42249">MESEVVKAFNAELVSLYEIKPPISKKKIVDVTKAAMRAIKFYKHVVFCVEKFIIKCKADYKIPGLYCIDSIIRQSRHQFKDKDVFGPRFAVNMSATLSNLLLCRSEDKPKVVRVLNLWKSHSVFSDAQVDVWLDYCRLQHGLETDLIQVEKAVKGSEADMSIYNRLPMKKKINNEPQTPPITKTELNAHTPPPTSLQEQEQPQEMKPTVSENEDRCCCISEEETLSMLKTMGLDFGGIFTSDSQLLRNVNKIVNTKLFERHTIDANKQHGNIKSLLSKEFDYSDEEEESGDEEGNRKLQIDTKLNELTKQQIIGMAEEVLREPDTKQQIQRLHTERLSAITQSAINANANMNILQSLQHSIIQASSQHNL</sequence>
<protein>
    <submittedName>
        <fullName evidence="6">CID domain-containing protein</fullName>
    </submittedName>
</protein>
<dbReference type="InterPro" id="IPR051485">
    <property type="entry name" value="SR-CTD_assoc_factor"/>
</dbReference>
<feature type="compositionally biased region" description="Polar residues" evidence="2">
    <location>
        <begin position="174"/>
        <end position="187"/>
    </location>
</feature>
<dbReference type="SUPFAM" id="SSF48464">
    <property type="entry name" value="ENTH/VHS domain"/>
    <property type="match status" value="1"/>
</dbReference>
<dbReference type="FunFam" id="1.25.40.90:FF:000004">
    <property type="entry name" value="splicing factor, arginine/serine-rich 15"/>
    <property type="match status" value="1"/>
</dbReference>
<dbReference type="Proteomes" id="UP000267096">
    <property type="component" value="Unassembled WGS sequence"/>
</dbReference>
<dbReference type="SMART" id="SM00582">
    <property type="entry name" value="RPR"/>
    <property type="match status" value="1"/>
</dbReference>
<proteinExistence type="predicted"/>
<dbReference type="AlphaFoldDB" id="A0A0M3K590"/>
<evidence type="ECO:0000256" key="1">
    <source>
        <dbReference type="ARBA" id="ARBA00022884"/>
    </source>
</evidence>
<dbReference type="PROSITE" id="PS51391">
    <property type="entry name" value="CID"/>
    <property type="match status" value="1"/>
</dbReference>
<dbReference type="WBParaSite" id="ASIM_0001613101-mRNA-1">
    <property type="protein sequence ID" value="ASIM_0001613101-mRNA-1"/>
    <property type="gene ID" value="ASIM_0001613101"/>
</dbReference>
<dbReference type="GO" id="GO:0003723">
    <property type="term" value="F:RNA binding"/>
    <property type="evidence" value="ECO:0007669"/>
    <property type="project" value="UniProtKB-KW"/>
</dbReference>
<reference evidence="4 5" key="2">
    <citation type="submission" date="2018-11" db="EMBL/GenBank/DDBJ databases">
        <authorList>
            <consortium name="Pathogen Informatics"/>
        </authorList>
    </citation>
    <scope>NUCLEOTIDE SEQUENCE [LARGE SCALE GENOMIC DNA]</scope>
</reference>
<evidence type="ECO:0000313" key="5">
    <source>
        <dbReference type="Proteomes" id="UP000267096"/>
    </source>
</evidence>
<evidence type="ECO:0000313" key="6">
    <source>
        <dbReference type="WBParaSite" id="ASIM_0001613101-mRNA-1"/>
    </source>
</evidence>
<dbReference type="InterPro" id="IPR006569">
    <property type="entry name" value="CID_dom"/>
</dbReference>
<keyword evidence="1" id="KW-0694">RNA-binding</keyword>
<dbReference type="PANTHER" id="PTHR23140">
    <property type="entry name" value="RNA PROCESSING PROTEIN LD23810P"/>
    <property type="match status" value="1"/>
</dbReference>
<evidence type="ECO:0000313" key="4">
    <source>
        <dbReference type="EMBL" id="VDK55465.1"/>
    </source>
</evidence>
<keyword evidence="5" id="KW-1185">Reference proteome</keyword>
<feature type="domain" description="CID" evidence="3">
    <location>
        <begin position="1"/>
        <end position="140"/>
    </location>
</feature>
<feature type="region of interest" description="Disordered" evidence="2">
    <location>
        <begin position="171"/>
        <end position="214"/>
    </location>
</feature>
<evidence type="ECO:0000256" key="2">
    <source>
        <dbReference type="SAM" id="MobiDB-lite"/>
    </source>
</evidence>
<name>A0A0M3K590_ANISI</name>
<reference evidence="6" key="1">
    <citation type="submission" date="2017-02" db="UniProtKB">
        <authorList>
            <consortium name="WormBaseParasite"/>
        </authorList>
    </citation>
    <scope>IDENTIFICATION</scope>
</reference>
<evidence type="ECO:0000259" key="3">
    <source>
        <dbReference type="PROSITE" id="PS51391"/>
    </source>
</evidence>
<dbReference type="Pfam" id="PF04818">
    <property type="entry name" value="CID"/>
    <property type="match status" value="1"/>
</dbReference>
<organism evidence="6">
    <name type="scientific">Anisakis simplex</name>
    <name type="common">Herring worm</name>
    <dbReference type="NCBI Taxonomy" id="6269"/>
    <lineage>
        <taxon>Eukaryota</taxon>
        <taxon>Metazoa</taxon>
        <taxon>Ecdysozoa</taxon>
        <taxon>Nematoda</taxon>
        <taxon>Chromadorea</taxon>
        <taxon>Rhabditida</taxon>
        <taxon>Spirurina</taxon>
        <taxon>Ascaridomorpha</taxon>
        <taxon>Ascaridoidea</taxon>
        <taxon>Anisakidae</taxon>
        <taxon>Anisakis</taxon>
        <taxon>Anisakis simplex complex</taxon>
    </lineage>
</organism>
<dbReference type="Gene3D" id="1.25.40.90">
    <property type="match status" value="1"/>
</dbReference>
<dbReference type="CDD" id="cd16983">
    <property type="entry name" value="CID_SCAF8_like"/>
    <property type="match status" value="1"/>
</dbReference>
<gene>
    <name evidence="4" type="ORF">ASIM_LOCUS15538</name>
</gene>